<dbReference type="Proteomes" id="UP000194219">
    <property type="component" value="Unassembled WGS sequence"/>
</dbReference>
<reference evidence="1 2" key="1">
    <citation type="submission" date="2016-09" db="EMBL/GenBank/DDBJ databases">
        <title>Lactobacillus reuteri KLR3006, genome sequencing and assembly.</title>
        <authorList>
            <person name="Lee J.-Y."/>
            <person name="Kim E.B."/>
            <person name="Choi Y.-J."/>
        </authorList>
    </citation>
    <scope>NUCLEOTIDE SEQUENCE [LARGE SCALE GENOMIC DNA]</scope>
    <source>
        <strain evidence="1 2">KLR3006</strain>
    </source>
</reference>
<accession>A0AAE5J8A6</accession>
<sequence>MKLTKEQEKCPYCHGMMDLLPAIPGHPRHLAIVEGENGEYAEVLYNKKGRADWLIYIDYCPECGRKLC</sequence>
<dbReference type="EMBL" id="MIMV01000209">
    <property type="protein sequence ID" value="OTA83680.1"/>
    <property type="molecule type" value="Genomic_DNA"/>
</dbReference>
<dbReference type="RefSeq" id="WP_086142719.1">
    <property type="nucleotide sequence ID" value="NZ_MIMF01000066.1"/>
</dbReference>
<protein>
    <submittedName>
        <fullName evidence="1">Uncharacterized protein</fullName>
    </submittedName>
</protein>
<proteinExistence type="predicted"/>
<name>A0AAE5J8A6_LIMRT</name>
<gene>
    <name evidence="1" type="ORF">BHL83_07840</name>
</gene>
<evidence type="ECO:0000313" key="2">
    <source>
        <dbReference type="Proteomes" id="UP000194219"/>
    </source>
</evidence>
<organism evidence="1 2">
    <name type="scientific">Limosilactobacillus reuteri</name>
    <name type="common">Lactobacillus reuteri</name>
    <dbReference type="NCBI Taxonomy" id="1598"/>
    <lineage>
        <taxon>Bacteria</taxon>
        <taxon>Bacillati</taxon>
        <taxon>Bacillota</taxon>
        <taxon>Bacilli</taxon>
        <taxon>Lactobacillales</taxon>
        <taxon>Lactobacillaceae</taxon>
        <taxon>Limosilactobacillus</taxon>
    </lineage>
</organism>
<comment type="caution">
    <text evidence="1">The sequence shown here is derived from an EMBL/GenBank/DDBJ whole genome shotgun (WGS) entry which is preliminary data.</text>
</comment>
<dbReference type="AlphaFoldDB" id="A0AAE5J8A6"/>
<evidence type="ECO:0000313" key="1">
    <source>
        <dbReference type="EMBL" id="OTA83680.1"/>
    </source>
</evidence>